<keyword evidence="2" id="KW-0812">Transmembrane</keyword>
<feature type="compositionally biased region" description="Basic and acidic residues" evidence="1">
    <location>
        <begin position="1"/>
        <end position="10"/>
    </location>
</feature>
<dbReference type="AlphaFoldDB" id="A0A938YMV9"/>
<evidence type="ECO:0000256" key="1">
    <source>
        <dbReference type="SAM" id="MobiDB-lite"/>
    </source>
</evidence>
<reference evidence="3" key="1">
    <citation type="submission" date="2021-01" db="EMBL/GenBank/DDBJ databases">
        <title>KCTC 19127 draft genome.</title>
        <authorList>
            <person name="An D."/>
        </authorList>
    </citation>
    <scope>NUCLEOTIDE SEQUENCE</scope>
    <source>
        <strain evidence="3">KCTC 19127</strain>
    </source>
</reference>
<dbReference type="Proteomes" id="UP000663801">
    <property type="component" value="Unassembled WGS sequence"/>
</dbReference>
<dbReference type="EMBL" id="JAERWL010000010">
    <property type="protein sequence ID" value="MBM9477476.1"/>
    <property type="molecule type" value="Genomic_DNA"/>
</dbReference>
<organism evidence="3 4">
    <name type="scientific">Nakamurella flavida</name>
    <dbReference type="NCBI Taxonomy" id="363630"/>
    <lineage>
        <taxon>Bacteria</taxon>
        <taxon>Bacillati</taxon>
        <taxon>Actinomycetota</taxon>
        <taxon>Actinomycetes</taxon>
        <taxon>Nakamurellales</taxon>
        <taxon>Nakamurellaceae</taxon>
        <taxon>Nakamurella</taxon>
    </lineage>
</organism>
<evidence type="ECO:0000256" key="2">
    <source>
        <dbReference type="SAM" id="Phobius"/>
    </source>
</evidence>
<keyword evidence="2" id="KW-0472">Membrane</keyword>
<feature type="region of interest" description="Disordered" evidence="1">
    <location>
        <begin position="1"/>
        <end position="45"/>
    </location>
</feature>
<proteinExistence type="predicted"/>
<sequence length="164" mass="17933">MSTAAQDDRSTSGPEQGADGPYRSDDGSFVYETSHSSKQARKLRMSAAERRAETTVITEVEASYDEQLARRRKRYLLTMSLRVPLLVIAAMLYQTPWLAVLVIAVSIPLPWCAVLIANDRAPRKRHPAPAPVATVDPERGLAGQRKQLSSAIVVDGTTGDTANR</sequence>
<evidence type="ECO:0000313" key="3">
    <source>
        <dbReference type="EMBL" id="MBM9477476.1"/>
    </source>
</evidence>
<comment type="caution">
    <text evidence="3">The sequence shown here is derived from an EMBL/GenBank/DDBJ whole genome shotgun (WGS) entry which is preliminary data.</text>
</comment>
<keyword evidence="4" id="KW-1185">Reference proteome</keyword>
<feature type="transmembrane region" description="Helical" evidence="2">
    <location>
        <begin position="99"/>
        <end position="117"/>
    </location>
</feature>
<name>A0A938YMV9_9ACTN</name>
<dbReference type="Pfam" id="PF11298">
    <property type="entry name" value="DUF3099"/>
    <property type="match status" value="1"/>
</dbReference>
<evidence type="ECO:0000313" key="4">
    <source>
        <dbReference type="Proteomes" id="UP000663801"/>
    </source>
</evidence>
<dbReference type="InterPro" id="IPR021449">
    <property type="entry name" value="DUF3099"/>
</dbReference>
<gene>
    <name evidence="3" type="ORF">JL107_13585</name>
</gene>
<protein>
    <submittedName>
        <fullName evidence="3">DUF3099 domain-containing protein</fullName>
    </submittedName>
</protein>
<feature type="transmembrane region" description="Helical" evidence="2">
    <location>
        <begin position="75"/>
        <end position="93"/>
    </location>
</feature>
<keyword evidence="2" id="KW-1133">Transmembrane helix</keyword>
<dbReference type="RefSeq" id="WP_205257572.1">
    <property type="nucleotide sequence ID" value="NZ_BAAAPV010000003.1"/>
</dbReference>
<feature type="region of interest" description="Disordered" evidence="1">
    <location>
        <begin position="123"/>
        <end position="164"/>
    </location>
</feature>
<accession>A0A938YMV9</accession>